<feature type="domain" description="YknX-like beta-barrel" evidence="8">
    <location>
        <begin position="188"/>
        <end position="262"/>
    </location>
</feature>
<feature type="compositionally biased region" description="Gly residues" evidence="5">
    <location>
        <begin position="378"/>
        <end position="391"/>
    </location>
</feature>
<evidence type="ECO:0000259" key="8">
    <source>
        <dbReference type="Pfam" id="PF25990"/>
    </source>
</evidence>
<evidence type="ECO:0000313" key="9">
    <source>
        <dbReference type="EMBL" id="SHF00394.1"/>
    </source>
</evidence>
<dbReference type="PANTHER" id="PTHR32347:SF14">
    <property type="entry name" value="EFFLUX SYSTEM COMPONENT YKNX-RELATED"/>
    <property type="match status" value="1"/>
</dbReference>
<accession>A0A1M4Y3J7</accession>
<dbReference type="InterPro" id="IPR058636">
    <property type="entry name" value="Beta-barrel_YknX"/>
</dbReference>
<keyword evidence="6" id="KW-0472">Membrane</keyword>
<feature type="compositionally biased region" description="Low complexity" evidence="5">
    <location>
        <begin position="294"/>
        <end position="310"/>
    </location>
</feature>
<evidence type="ECO:0000256" key="4">
    <source>
        <dbReference type="SAM" id="Coils"/>
    </source>
</evidence>
<dbReference type="NCBIfam" id="TIGR01730">
    <property type="entry name" value="RND_mfp"/>
    <property type="match status" value="1"/>
</dbReference>
<comment type="subcellular location">
    <subcellularLocation>
        <location evidence="1">Cell envelope</location>
    </subcellularLocation>
</comment>
<evidence type="ECO:0000256" key="2">
    <source>
        <dbReference type="ARBA" id="ARBA00009477"/>
    </source>
</evidence>
<evidence type="ECO:0000256" key="6">
    <source>
        <dbReference type="SAM" id="Phobius"/>
    </source>
</evidence>
<evidence type="ECO:0000313" key="10">
    <source>
        <dbReference type="Proteomes" id="UP000184423"/>
    </source>
</evidence>
<keyword evidence="3 4" id="KW-0175">Coiled coil</keyword>
<name>A0A1M4Y3J7_9CLOT</name>
<evidence type="ECO:0000256" key="5">
    <source>
        <dbReference type="SAM" id="MobiDB-lite"/>
    </source>
</evidence>
<dbReference type="Gene3D" id="2.40.50.100">
    <property type="match status" value="2"/>
</dbReference>
<keyword evidence="10" id="KW-1185">Reference proteome</keyword>
<feature type="transmembrane region" description="Helical" evidence="6">
    <location>
        <begin position="7"/>
        <end position="25"/>
    </location>
</feature>
<dbReference type="Pfam" id="PF25990">
    <property type="entry name" value="Beta-barrel_YknX"/>
    <property type="match status" value="1"/>
</dbReference>
<sequence length="391" mass="43037">MKKSLKILIGIVLILIISFTVYYFYSKKSTSNNVQSTVRYIPQRVVKQDISVKIKSTGIVFAGTSKEVVAKNSGEVKNLNVKVKDTVKEGDTLLTVYNDQIESQITSAEINIEKLNLQLNNAKSEDEAKLINLQLKEAKNNLSNLKKQKSEMTIKAPISGVVTAVNVNNGDNVQSGKSLLTIVDPKSLKIKTSVDELDISKISIGQKVNIKINALEDKTFQGKVEEVSDIGTTQNNVTSYDVIVSIENPEGIKLGMTASIEIEAQSKKDALLIPIEALQEINEKKYVLLQEQNENTQTTEQNSVNSSNQTRSQRRQFGLTEGNGRLIEIKTGLRNDSFIEVVEGLKEGDIVLVKVSTSTNSNTMRNNFRNNNMRMPGMEGGMGGPGGAPQR</sequence>
<proteinExistence type="inferred from homology"/>
<dbReference type="Proteomes" id="UP000184423">
    <property type="component" value="Unassembled WGS sequence"/>
</dbReference>
<dbReference type="Gene3D" id="2.40.420.20">
    <property type="match status" value="1"/>
</dbReference>
<dbReference type="AlphaFoldDB" id="A0A1M4Y3J7"/>
<feature type="coiled-coil region" evidence="4">
    <location>
        <begin position="98"/>
        <end position="155"/>
    </location>
</feature>
<dbReference type="EMBL" id="FQVG01000028">
    <property type="protein sequence ID" value="SHF00394.1"/>
    <property type="molecule type" value="Genomic_DNA"/>
</dbReference>
<gene>
    <name evidence="9" type="ORF">SAMN02746091_01572</name>
</gene>
<dbReference type="InterPro" id="IPR058625">
    <property type="entry name" value="MdtA-like_BSH"/>
</dbReference>
<feature type="domain" description="Multidrug resistance protein MdtA-like barrel-sandwich hybrid" evidence="7">
    <location>
        <begin position="67"/>
        <end position="183"/>
    </location>
</feature>
<dbReference type="RefSeq" id="WP_073248888.1">
    <property type="nucleotide sequence ID" value="NZ_FQVG01000028.1"/>
</dbReference>
<feature type="region of interest" description="Disordered" evidence="5">
    <location>
        <begin position="362"/>
        <end position="391"/>
    </location>
</feature>
<dbReference type="SUPFAM" id="SSF111369">
    <property type="entry name" value="HlyD-like secretion proteins"/>
    <property type="match status" value="1"/>
</dbReference>
<evidence type="ECO:0000256" key="3">
    <source>
        <dbReference type="ARBA" id="ARBA00023054"/>
    </source>
</evidence>
<feature type="region of interest" description="Disordered" evidence="5">
    <location>
        <begin position="294"/>
        <end position="319"/>
    </location>
</feature>
<dbReference type="GO" id="GO:0030313">
    <property type="term" value="C:cell envelope"/>
    <property type="evidence" value="ECO:0007669"/>
    <property type="project" value="UniProtKB-SubCell"/>
</dbReference>
<dbReference type="GO" id="GO:0016020">
    <property type="term" value="C:membrane"/>
    <property type="evidence" value="ECO:0007669"/>
    <property type="project" value="InterPro"/>
</dbReference>
<dbReference type="PANTHER" id="PTHR32347">
    <property type="entry name" value="EFFLUX SYSTEM COMPONENT YKNX-RELATED"/>
    <property type="match status" value="1"/>
</dbReference>
<feature type="compositionally biased region" description="Low complexity" evidence="5">
    <location>
        <begin position="362"/>
        <end position="377"/>
    </location>
</feature>
<dbReference type="Pfam" id="PF25917">
    <property type="entry name" value="BSH_RND"/>
    <property type="match status" value="1"/>
</dbReference>
<dbReference type="InterPro" id="IPR050465">
    <property type="entry name" value="UPF0194_transport"/>
</dbReference>
<reference evidence="10" key="1">
    <citation type="submission" date="2016-11" db="EMBL/GenBank/DDBJ databases">
        <authorList>
            <person name="Varghese N."/>
            <person name="Submissions S."/>
        </authorList>
    </citation>
    <scope>NUCLEOTIDE SEQUENCE [LARGE SCALE GENOMIC DNA]</scope>
    <source>
        <strain evidence="10">DSM 10124</strain>
    </source>
</reference>
<comment type="similarity">
    <text evidence="2">Belongs to the membrane fusion protein (MFP) (TC 8.A.1) family.</text>
</comment>
<evidence type="ECO:0000256" key="1">
    <source>
        <dbReference type="ARBA" id="ARBA00004196"/>
    </source>
</evidence>
<dbReference type="InterPro" id="IPR006143">
    <property type="entry name" value="RND_pump_MFP"/>
</dbReference>
<keyword evidence="6" id="KW-1133">Transmembrane helix</keyword>
<keyword evidence="6" id="KW-0812">Transmembrane</keyword>
<organism evidence="9 10">
    <name type="scientific">Caloramator proteoclasticus DSM 10124</name>
    <dbReference type="NCBI Taxonomy" id="1121262"/>
    <lineage>
        <taxon>Bacteria</taxon>
        <taxon>Bacillati</taxon>
        <taxon>Bacillota</taxon>
        <taxon>Clostridia</taxon>
        <taxon>Eubacteriales</taxon>
        <taxon>Clostridiaceae</taxon>
        <taxon>Caloramator</taxon>
    </lineage>
</organism>
<dbReference type="Gene3D" id="2.40.30.170">
    <property type="match status" value="1"/>
</dbReference>
<evidence type="ECO:0000259" key="7">
    <source>
        <dbReference type="Pfam" id="PF25917"/>
    </source>
</evidence>
<protein>
    <submittedName>
        <fullName evidence="9">HlyD family secretion protein</fullName>
    </submittedName>
</protein>
<dbReference type="GO" id="GO:0022857">
    <property type="term" value="F:transmembrane transporter activity"/>
    <property type="evidence" value="ECO:0007669"/>
    <property type="project" value="InterPro"/>
</dbReference>